<feature type="non-terminal residue" evidence="1">
    <location>
        <position position="1"/>
    </location>
</feature>
<dbReference type="AlphaFoldDB" id="A0A9N9HN57"/>
<keyword evidence="2" id="KW-1185">Reference proteome</keyword>
<accession>A0A9N9HN57</accession>
<sequence>ELVNDVGDVPSECLRSNETGELVTLKNPCENYPFLEISIN</sequence>
<protein>
    <submittedName>
        <fullName evidence="1">5931_t:CDS:1</fullName>
    </submittedName>
</protein>
<reference evidence="1" key="1">
    <citation type="submission" date="2021-06" db="EMBL/GenBank/DDBJ databases">
        <authorList>
            <person name="Kallberg Y."/>
            <person name="Tangrot J."/>
            <person name="Rosling A."/>
        </authorList>
    </citation>
    <scope>NUCLEOTIDE SEQUENCE</scope>
    <source>
        <strain evidence="1">CL551</strain>
    </source>
</reference>
<dbReference type="EMBL" id="CAJVPV010016325">
    <property type="protein sequence ID" value="CAG8697540.1"/>
    <property type="molecule type" value="Genomic_DNA"/>
</dbReference>
<gene>
    <name evidence="1" type="ORF">AMORRO_LOCUS11927</name>
</gene>
<evidence type="ECO:0000313" key="1">
    <source>
        <dbReference type="EMBL" id="CAG8697540.1"/>
    </source>
</evidence>
<evidence type="ECO:0000313" key="2">
    <source>
        <dbReference type="Proteomes" id="UP000789342"/>
    </source>
</evidence>
<organism evidence="1 2">
    <name type="scientific">Acaulospora morrowiae</name>
    <dbReference type="NCBI Taxonomy" id="94023"/>
    <lineage>
        <taxon>Eukaryota</taxon>
        <taxon>Fungi</taxon>
        <taxon>Fungi incertae sedis</taxon>
        <taxon>Mucoromycota</taxon>
        <taxon>Glomeromycotina</taxon>
        <taxon>Glomeromycetes</taxon>
        <taxon>Diversisporales</taxon>
        <taxon>Acaulosporaceae</taxon>
        <taxon>Acaulospora</taxon>
    </lineage>
</organism>
<proteinExistence type="predicted"/>
<name>A0A9N9HN57_9GLOM</name>
<comment type="caution">
    <text evidence="1">The sequence shown here is derived from an EMBL/GenBank/DDBJ whole genome shotgun (WGS) entry which is preliminary data.</text>
</comment>
<dbReference type="Proteomes" id="UP000789342">
    <property type="component" value="Unassembled WGS sequence"/>
</dbReference>